<reference evidence="1" key="1">
    <citation type="journal article" date="2019" name="bioRxiv">
        <title>The Genome of the Zebra Mussel, Dreissena polymorpha: A Resource for Invasive Species Research.</title>
        <authorList>
            <person name="McCartney M.A."/>
            <person name="Auch B."/>
            <person name="Kono T."/>
            <person name="Mallez S."/>
            <person name="Zhang Y."/>
            <person name="Obille A."/>
            <person name="Becker A."/>
            <person name="Abrahante J.E."/>
            <person name="Garbe J."/>
            <person name="Badalamenti J.P."/>
            <person name="Herman A."/>
            <person name="Mangelson H."/>
            <person name="Liachko I."/>
            <person name="Sullivan S."/>
            <person name="Sone E.D."/>
            <person name="Koren S."/>
            <person name="Silverstein K.A.T."/>
            <person name="Beckman K.B."/>
            <person name="Gohl D.M."/>
        </authorList>
    </citation>
    <scope>NUCLEOTIDE SEQUENCE</scope>
    <source>
        <strain evidence="1">Duluth1</strain>
        <tissue evidence="1">Whole animal</tissue>
    </source>
</reference>
<protein>
    <submittedName>
        <fullName evidence="1">Uncharacterized protein</fullName>
    </submittedName>
</protein>
<dbReference type="AlphaFoldDB" id="A0A9D4SCH2"/>
<proteinExistence type="predicted"/>
<evidence type="ECO:0000313" key="1">
    <source>
        <dbReference type="EMBL" id="KAH3898307.1"/>
    </source>
</evidence>
<accession>A0A9D4SCH2</accession>
<reference evidence="1" key="2">
    <citation type="submission" date="2020-11" db="EMBL/GenBank/DDBJ databases">
        <authorList>
            <person name="McCartney M.A."/>
            <person name="Auch B."/>
            <person name="Kono T."/>
            <person name="Mallez S."/>
            <person name="Becker A."/>
            <person name="Gohl D.M."/>
            <person name="Silverstein K.A.T."/>
            <person name="Koren S."/>
            <person name="Bechman K.B."/>
            <person name="Herman A."/>
            <person name="Abrahante J.E."/>
            <person name="Garbe J."/>
        </authorList>
    </citation>
    <scope>NUCLEOTIDE SEQUENCE</scope>
    <source>
        <strain evidence="1">Duluth1</strain>
        <tissue evidence="1">Whole animal</tissue>
    </source>
</reference>
<evidence type="ECO:0000313" key="2">
    <source>
        <dbReference type="Proteomes" id="UP000828390"/>
    </source>
</evidence>
<name>A0A9D4SCH2_DREPO</name>
<sequence>MITDSLDIYAVKALPIEMKVHHREVPECGCVYHLCSQLRSGIQQLHKSLVLLFPSPLVMATQRTRASA</sequence>
<keyword evidence="2" id="KW-1185">Reference proteome</keyword>
<organism evidence="1 2">
    <name type="scientific">Dreissena polymorpha</name>
    <name type="common">Zebra mussel</name>
    <name type="synonym">Mytilus polymorpha</name>
    <dbReference type="NCBI Taxonomy" id="45954"/>
    <lineage>
        <taxon>Eukaryota</taxon>
        <taxon>Metazoa</taxon>
        <taxon>Spiralia</taxon>
        <taxon>Lophotrochozoa</taxon>
        <taxon>Mollusca</taxon>
        <taxon>Bivalvia</taxon>
        <taxon>Autobranchia</taxon>
        <taxon>Heteroconchia</taxon>
        <taxon>Euheterodonta</taxon>
        <taxon>Imparidentia</taxon>
        <taxon>Neoheterodontei</taxon>
        <taxon>Myida</taxon>
        <taxon>Dreissenoidea</taxon>
        <taxon>Dreissenidae</taxon>
        <taxon>Dreissena</taxon>
    </lineage>
</organism>
<comment type="caution">
    <text evidence="1">The sequence shown here is derived from an EMBL/GenBank/DDBJ whole genome shotgun (WGS) entry which is preliminary data.</text>
</comment>
<dbReference type="Proteomes" id="UP000828390">
    <property type="component" value="Unassembled WGS sequence"/>
</dbReference>
<dbReference type="EMBL" id="JAIWYP010000001">
    <property type="protein sequence ID" value="KAH3898307.1"/>
    <property type="molecule type" value="Genomic_DNA"/>
</dbReference>
<gene>
    <name evidence="1" type="ORF">DPMN_022534</name>
</gene>